<keyword evidence="1" id="KW-1133">Transmembrane helix</keyword>
<evidence type="ECO:0000259" key="2">
    <source>
        <dbReference type="Pfam" id="PF25842"/>
    </source>
</evidence>
<dbReference type="OrthoDB" id="119631at2"/>
<organism evidence="3 4">
    <name type="scientific">Silvibacterium bohemicum</name>
    <dbReference type="NCBI Taxonomy" id="1577686"/>
    <lineage>
        <taxon>Bacteria</taxon>
        <taxon>Pseudomonadati</taxon>
        <taxon>Acidobacteriota</taxon>
        <taxon>Terriglobia</taxon>
        <taxon>Terriglobales</taxon>
        <taxon>Acidobacteriaceae</taxon>
        <taxon>Silvibacterium</taxon>
    </lineage>
</organism>
<feature type="domain" description="Membrane protein NfeD2 N-terminal transmembrane" evidence="2">
    <location>
        <begin position="2"/>
        <end position="107"/>
    </location>
</feature>
<dbReference type="RefSeq" id="WP_050060986.1">
    <property type="nucleotide sequence ID" value="NZ_JACHEK010000008.1"/>
</dbReference>
<dbReference type="Proteomes" id="UP000538666">
    <property type="component" value="Unassembled WGS sequence"/>
</dbReference>
<proteinExistence type="predicted"/>
<keyword evidence="1" id="KW-0812">Transmembrane</keyword>
<evidence type="ECO:0000313" key="3">
    <source>
        <dbReference type="EMBL" id="MBB6145991.1"/>
    </source>
</evidence>
<dbReference type="InterPro" id="IPR058653">
    <property type="entry name" value="NfeD2_TM"/>
</dbReference>
<sequence length="188" mass="20150">MSWEAFYLICFALGLSLTGLSLLGMFSHLHFGHVHIHAAHGHAGAHGRVGVSPINGFTLAGFLCWFGGCGYLLNRYGGLLTPVVLGAAMVAGLAGASLLFWFMAKVLLPHERELTAADTDIVGVLGRVSGTIREGGVGEIQFSQSGVRRFAVARSEAGVAIPREVEVVVMRYEQGVAWVRRWDELSEG</sequence>
<dbReference type="InterPro" id="IPR012340">
    <property type="entry name" value="NA-bd_OB-fold"/>
</dbReference>
<feature type="transmembrane region" description="Helical" evidence="1">
    <location>
        <begin position="79"/>
        <end position="102"/>
    </location>
</feature>
<reference evidence="3 4" key="1">
    <citation type="submission" date="2020-08" db="EMBL/GenBank/DDBJ databases">
        <title>Genomic Encyclopedia of Type Strains, Phase IV (KMG-IV): sequencing the most valuable type-strain genomes for metagenomic binning, comparative biology and taxonomic classification.</title>
        <authorList>
            <person name="Goeker M."/>
        </authorList>
    </citation>
    <scope>NUCLEOTIDE SEQUENCE [LARGE SCALE GENOMIC DNA]</scope>
    <source>
        <strain evidence="3 4">DSM 103733</strain>
    </source>
</reference>
<accession>A0A841K4B0</accession>
<feature type="transmembrane region" description="Helical" evidence="1">
    <location>
        <begin position="54"/>
        <end position="73"/>
    </location>
</feature>
<gene>
    <name evidence="3" type="ORF">HNQ77_003961</name>
</gene>
<dbReference type="AlphaFoldDB" id="A0A841K4B0"/>
<protein>
    <recommendedName>
        <fullName evidence="2">Membrane protein NfeD2 N-terminal transmembrane domain-containing protein</fullName>
    </recommendedName>
</protein>
<keyword evidence="1" id="KW-0472">Membrane</keyword>
<feature type="transmembrane region" description="Helical" evidence="1">
    <location>
        <begin position="6"/>
        <end position="26"/>
    </location>
</feature>
<keyword evidence="4" id="KW-1185">Reference proteome</keyword>
<name>A0A841K4B0_9BACT</name>
<dbReference type="Pfam" id="PF25842">
    <property type="entry name" value="NfeD_TM"/>
    <property type="match status" value="1"/>
</dbReference>
<comment type="caution">
    <text evidence="3">The sequence shown here is derived from an EMBL/GenBank/DDBJ whole genome shotgun (WGS) entry which is preliminary data.</text>
</comment>
<dbReference type="Gene3D" id="2.40.50.140">
    <property type="entry name" value="Nucleic acid-binding proteins"/>
    <property type="match status" value="1"/>
</dbReference>
<evidence type="ECO:0000313" key="4">
    <source>
        <dbReference type="Proteomes" id="UP000538666"/>
    </source>
</evidence>
<evidence type="ECO:0000256" key="1">
    <source>
        <dbReference type="SAM" id="Phobius"/>
    </source>
</evidence>
<dbReference type="EMBL" id="JACHEK010000008">
    <property type="protein sequence ID" value="MBB6145991.1"/>
    <property type="molecule type" value="Genomic_DNA"/>
</dbReference>